<comment type="caution">
    <text evidence="1">The sequence shown here is derived from an EMBL/GenBank/DDBJ whole genome shotgun (WGS) entry which is preliminary data.</text>
</comment>
<reference evidence="1" key="1">
    <citation type="submission" date="2021-01" db="EMBL/GenBank/DDBJ databases">
        <title>Modified the classification status of verrucomicrobia.</title>
        <authorList>
            <person name="Feng X."/>
        </authorList>
    </citation>
    <scope>NUCLEOTIDE SEQUENCE</scope>
    <source>
        <strain evidence="1">KCTC 22041</strain>
    </source>
</reference>
<protein>
    <submittedName>
        <fullName evidence="1">Uncharacterized protein</fullName>
    </submittedName>
</protein>
<dbReference type="EMBL" id="JAENIJ010000016">
    <property type="protein sequence ID" value="MBK1882970.1"/>
    <property type="molecule type" value="Genomic_DNA"/>
</dbReference>
<keyword evidence="2" id="KW-1185">Reference proteome</keyword>
<sequence length="324" mass="36736">MELNEGLPQELMNWISRSHTDQLYRELLSSDSPVRISTSELLLRRAIAREIYRREGIKCLDRVAFEGNEQAMGFLFCTIASAEPELAKSELQARGLSMELNLVLQMTIDALKASAVRGASELLKSENLWGEGVGMGYTEFAEDFNFREYLSQTSSSAGKVEAFKYLAAKDPDEAAACMLEGFQWEIAGSMLDGRSAVAGRQEAIKWMADEIGKVPDRYRKMELNDLARHCDARDSEMMMNQLGARQDRLDFAVSSISQFRDEKIEYFATLPEEFRISVMNQWLESIRLTNWGKDPEMALKMMDQMKIPAEQYEALLKVQSGVAN</sequence>
<gene>
    <name evidence="1" type="ORF">JIN85_11125</name>
</gene>
<evidence type="ECO:0000313" key="2">
    <source>
        <dbReference type="Proteomes" id="UP000603141"/>
    </source>
</evidence>
<proteinExistence type="predicted"/>
<name>A0A934S4G0_9BACT</name>
<dbReference type="AlphaFoldDB" id="A0A934S4G0"/>
<accession>A0A934S4G0</accession>
<dbReference type="Proteomes" id="UP000603141">
    <property type="component" value="Unassembled WGS sequence"/>
</dbReference>
<organism evidence="1 2">
    <name type="scientific">Luteolibacter pohnpeiensis</name>
    <dbReference type="NCBI Taxonomy" id="454153"/>
    <lineage>
        <taxon>Bacteria</taxon>
        <taxon>Pseudomonadati</taxon>
        <taxon>Verrucomicrobiota</taxon>
        <taxon>Verrucomicrobiia</taxon>
        <taxon>Verrucomicrobiales</taxon>
        <taxon>Verrucomicrobiaceae</taxon>
        <taxon>Luteolibacter</taxon>
    </lineage>
</organism>
<evidence type="ECO:0000313" key="1">
    <source>
        <dbReference type="EMBL" id="MBK1882970.1"/>
    </source>
</evidence>